<feature type="compositionally biased region" description="Basic and acidic residues" evidence="1">
    <location>
        <begin position="79"/>
        <end position="95"/>
    </location>
</feature>
<feature type="region of interest" description="Disordered" evidence="1">
    <location>
        <begin position="68"/>
        <end position="101"/>
    </location>
</feature>
<name>A0A8T0MXN1_PANVG</name>
<keyword evidence="3" id="KW-1185">Reference proteome</keyword>
<dbReference type="Proteomes" id="UP000823388">
    <property type="component" value="Chromosome 9N"/>
</dbReference>
<evidence type="ECO:0000313" key="3">
    <source>
        <dbReference type="Proteomes" id="UP000823388"/>
    </source>
</evidence>
<accession>A0A8T0MXN1</accession>
<organism evidence="2 3">
    <name type="scientific">Panicum virgatum</name>
    <name type="common">Blackwell switchgrass</name>
    <dbReference type="NCBI Taxonomy" id="38727"/>
    <lineage>
        <taxon>Eukaryota</taxon>
        <taxon>Viridiplantae</taxon>
        <taxon>Streptophyta</taxon>
        <taxon>Embryophyta</taxon>
        <taxon>Tracheophyta</taxon>
        <taxon>Spermatophyta</taxon>
        <taxon>Magnoliopsida</taxon>
        <taxon>Liliopsida</taxon>
        <taxon>Poales</taxon>
        <taxon>Poaceae</taxon>
        <taxon>PACMAD clade</taxon>
        <taxon>Panicoideae</taxon>
        <taxon>Panicodae</taxon>
        <taxon>Paniceae</taxon>
        <taxon>Panicinae</taxon>
        <taxon>Panicum</taxon>
        <taxon>Panicum sect. Hiantes</taxon>
    </lineage>
</organism>
<proteinExistence type="predicted"/>
<dbReference type="EMBL" id="CM029054">
    <property type="protein sequence ID" value="KAG2539784.1"/>
    <property type="molecule type" value="Genomic_DNA"/>
</dbReference>
<evidence type="ECO:0000256" key="1">
    <source>
        <dbReference type="SAM" id="MobiDB-lite"/>
    </source>
</evidence>
<protein>
    <submittedName>
        <fullName evidence="2">Uncharacterized protein</fullName>
    </submittedName>
</protein>
<comment type="caution">
    <text evidence="2">The sequence shown here is derived from an EMBL/GenBank/DDBJ whole genome shotgun (WGS) entry which is preliminary data.</text>
</comment>
<dbReference type="AlphaFoldDB" id="A0A8T0MXN1"/>
<sequence length="101" mass="10956">MELGRSLGETMADTGRNLVLGLGMGAGARRDEVAEPGRRELGVGAGRCGRLSPEPAVRLTLLPELVPGLGLPWPPPSEATRKEKGERKSLDLREQEWEDQQ</sequence>
<reference evidence="2" key="1">
    <citation type="submission" date="2020-05" db="EMBL/GenBank/DDBJ databases">
        <title>WGS assembly of Panicum virgatum.</title>
        <authorList>
            <person name="Lovell J.T."/>
            <person name="Jenkins J."/>
            <person name="Shu S."/>
            <person name="Juenger T.E."/>
            <person name="Schmutz J."/>
        </authorList>
    </citation>
    <scope>NUCLEOTIDE SEQUENCE</scope>
    <source>
        <strain evidence="2">AP13</strain>
    </source>
</reference>
<gene>
    <name evidence="2" type="ORF">PVAP13_9NG494714</name>
</gene>
<evidence type="ECO:0000313" key="2">
    <source>
        <dbReference type="EMBL" id="KAG2539784.1"/>
    </source>
</evidence>